<dbReference type="Gene3D" id="2.60.40.420">
    <property type="entry name" value="Cupredoxins - blue copper proteins"/>
    <property type="match status" value="1"/>
</dbReference>
<feature type="domain" description="Blue (type 1) copper" evidence="4">
    <location>
        <begin position="149"/>
        <end position="235"/>
    </location>
</feature>
<dbReference type="GO" id="GO:0009055">
    <property type="term" value="F:electron transfer activity"/>
    <property type="evidence" value="ECO:0007669"/>
    <property type="project" value="InterPro"/>
</dbReference>
<reference evidence="5" key="1">
    <citation type="submission" date="2022-04" db="EMBL/GenBank/DDBJ databases">
        <title>Sequencing and genomic assembly of Halococcus dombrowskii.</title>
        <authorList>
            <person name="Lim S.W."/>
            <person name="MacLea K.S."/>
        </authorList>
    </citation>
    <scope>NUCLEOTIDE SEQUENCE</scope>
    <source>
        <strain evidence="5">H4</strain>
    </source>
</reference>
<evidence type="ECO:0000313" key="6">
    <source>
        <dbReference type="Proteomes" id="UP000830542"/>
    </source>
</evidence>
<protein>
    <submittedName>
        <fullName evidence="5">Plastocyanin/azurin family copper-binding protein</fullName>
    </submittedName>
</protein>
<dbReference type="EMBL" id="CP095005">
    <property type="protein sequence ID" value="UOO95870.1"/>
    <property type="molecule type" value="Genomic_DNA"/>
</dbReference>
<evidence type="ECO:0000256" key="3">
    <source>
        <dbReference type="SAM" id="MobiDB-lite"/>
    </source>
</evidence>
<dbReference type="KEGG" id="hdo:MUK72_03960"/>
<dbReference type="SUPFAM" id="SSF49503">
    <property type="entry name" value="Cupredoxins"/>
    <property type="match status" value="1"/>
</dbReference>
<keyword evidence="1" id="KW-0479">Metal-binding</keyword>
<dbReference type="GO" id="GO:0005507">
    <property type="term" value="F:copper ion binding"/>
    <property type="evidence" value="ECO:0007669"/>
    <property type="project" value="InterPro"/>
</dbReference>
<feature type="compositionally biased region" description="Basic and acidic residues" evidence="3">
    <location>
        <begin position="43"/>
        <end position="58"/>
    </location>
</feature>
<dbReference type="Proteomes" id="UP000830542">
    <property type="component" value="Chromosome"/>
</dbReference>
<feature type="region of interest" description="Disordered" evidence="3">
    <location>
        <begin position="1"/>
        <end position="58"/>
    </location>
</feature>
<evidence type="ECO:0000256" key="1">
    <source>
        <dbReference type="ARBA" id="ARBA00022723"/>
    </source>
</evidence>
<dbReference type="InterPro" id="IPR000923">
    <property type="entry name" value="BlueCu_1"/>
</dbReference>
<name>A0AAX3ARQ3_HALDO</name>
<evidence type="ECO:0000313" key="5">
    <source>
        <dbReference type="EMBL" id="UOO95870.1"/>
    </source>
</evidence>
<organism evidence="5 6">
    <name type="scientific">Halococcus dombrowskii</name>
    <dbReference type="NCBI Taxonomy" id="179637"/>
    <lineage>
        <taxon>Archaea</taxon>
        <taxon>Methanobacteriati</taxon>
        <taxon>Methanobacteriota</taxon>
        <taxon>Stenosarchaea group</taxon>
        <taxon>Halobacteria</taxon>
        <taxon>Halobacteriales</taxon>
        <taxon>Halococcaceae</taxon>
        <taxon>Halococcus</taxon>
    </lineage>
</organism>
<accession>A0AAX3ARQ3</accession>
<gene>
    <name evidence="5" type="ORF">MUK72_03960</name>
</gene>
<feature type="region of interest" description="Disordered" evidence="3">
    <location>
        <begin position="246"/>
        <end position="286"/>
    </location>
</feature>
<dbReference type="GeneID" id="71760974"/>
<keyword evidence="2" id="KW-0186">Copper</keyword>
<proteinExistence type="predicted"/>
<dbReference type="RefSeq" id="WP_244704148.1">
    <property type="nucleotide sequence ID" value="NZ_BAAADN010000093.1"/>
</dbReference>
<evidence type="ECO:0000259" key="4">
    <source>
        <dbReference type="Pfam" id="PF00127"/>
    </source>
</evidence>
<dbReference type="Pfam" id="PF00127">
    <property type="entry name" value="Copper-bind"/>
    <property type="match status" value="1"/>
</dbReference>
<feature type="compositionally biased region" description="Gly residues" evidence="3">
    <location>
        <begin position="254"/>
        <end position="263"/>
    </location>
</feature>
<dbReference type="AlphaFoldDB" id="A0AAX3ARQ3"/>
<evidence type="ECO:0000256" key="2">
    <source>
        <dbReference type="ARBA" id="ARBA00023008"/>
    </source>
</evidence>
<keyword evidence="6" id="KW-1185">Reference proteome</keyword>
<sequence length="333" mass="35451">MTRLLDTSMDGGEHEREPSDVGEIVDDADDRGDGRAMLPNRSTGKETPMHDDTNDNGRTDRRTYLKALGAGTTALAAFSGVGHAHGDGGDDEGPIPVENLALDNPLISGHEVHPVYGFSSQTARVAPPVEPDHEVQSLIRPRENVPIPEFYFEPTGLYVEPGDTVRFTMTTPHHNVVAYHPQFGFERRVPQLVPPFSGPLLPAGGYWLYTFEKPGVYEMNCAPHEYFGMVMRIVVGEASGPAAEPLPDLCATPAGGGDGGSDSGGAESDSGGGAGEGEGPELRHPEFAAYTVLSDPALDPDHIVEAGGVSWDELAAENKRLFLQPAGFPPCAE</sequence>
<dbReference type="InterPro" id="IPR008972">
    <property type="entry name" value="Cupredoxin"/>
</dbReference>